<evidence type="ECO:0000256" key="2">
    <source>
        <dbReference type="SAM" id="MobiDB-lite"/>
    </source>
</evidence>
<feature type="coiled-coil region" evidence="1">
    <location>
        <begin position="26"/>
        <end position="60"/>
    </location>
</feature>
<name>A0A1Q6DSK7_METT1</name>
<feature type="region of interest" description="Disordered" evidence="2">
    <location>
        <begin position="163"/>
        <end position="212"/>
    </location>
</feature>
<comment type="caution">
    <text evidence="3">The sequence shown here is derived from an EMBL/GenBank/DDBJ whole genome shotgun (WGS) entry which is preliminary data.</text>
</comment>
<accession>A0A1Q6DSK7</accession>
<gene>
    <name evidence="3" type="ORF">BTN85_2005</name>
</gene>
<dbReference type="EMBL" id="MSDW01000002">
    <property type="protein sequence ID" value="OKY77355.1"/>
    <property type="molecule type" value="Genomic_DNA"/>
</dbReference>
<evidence type="ECO:0000313" key="3">
    <source>
        <dbReference type="EMBL" id="OKY77355.1"/>
    </source>
</evidence>
<dbReference type="STRING" id="1903181.BTN85_2005"/>
<reference evidence="3" key="1">
    <citation type="submission" date="2016-12" db="EMBL/GenBank/DDBJ databases">
        <title>Discovery of methanogenic haloarchaea.</title>
        <authorList>
            <person name="Sorokin D.Y."/>
            <person name="Makarova K.S."/>
            <person name="Abbas B."/>
            <person name="Ferrer M."/>
            <person name="Golyshin P.N."/>
        </authorList>
    </citation>
    <scope>NUCLEOTIDE SEQUENCE [LARGE SCALE GENOMIC DNA]</scope>
    <source>
        <strain evidence="3">HMET1</strain>
    </source>
</reference>
<feature type="compositionally biased region" description="Acidic residues" evidence="2">
    <location>
        <begin position="190"/>
        <end position="212"/>
    </location>
</feature>
<protein>
    <submittedName>
        <fullName evidence="3">Uncharacterized protein</fullName>
    </submittedName>
</protein>
<proteinExistence type="predicted"/>
<keyword evidence="4" id="KW-1185">Reference proteome</keyword>
<sequence length="212" mass="24823">MQLREWVKNKFGGTGNTLLDESVYGQRELREDISVLEQSLKKVEKDMEKCHRKYVNLLKEGSEKSELKRKTYATKANYAKKKYAVKRKKYKANSVKLGTLYSIKGMREVIDMQDSQDLHFDEIMKETPDAQEMQNKIKMKMAQLDLEMEDLKQIEDAIDLPIMESEDEQEITEEEKMMEEIRSGKKSPDEIEIETEEGEQEPVDELDMGPEI</sequence>
<keyword evidence="1" id="KW-0175">Coiled coil</keyword>
<dbReference type="InParanoid" id="A0A1Q6DSK7"/>
<organism evidence="3 4">
    <name type="scientific">Methanohalarchaeum thermophilum</name>
    <dbReference type="NCBI Taxonomy" id="1903181"/>
    <lineage>
        <taxon>Archaea</taxon>
        <taxon>Methanobacteriati</taxon>
        <taxon>Methanobacteriota</taxon>
        <taxon>Methanonatronarchaeia</taxon>
        <taxon>Methanonatronarchaeales</taxon>
        <taxon>Methanonatronarchaeaceae</taxon>
        <taxon>Candidatus Methanohalarchaeum</taxon>
    </lineage>
</organism>
<dbReference type="Proteomes" id="UP000185744">
    <property type="component" value="Unassembled WGS sequence"/>
</dbReference>
<feature type="compositionally biased region" description="Basic and acidic residues" evidence="2">
    <location>
        <begin position="174"/>
        <end position="189"/>
    </location>
</feature>
<evidence type="ECO:0000313" key="4">
    <source>
        <dbReference type="Proteomes" id="UP000185744"/>
    </source>
</evidence>
<feature type="compositionally biased region" description="Acidic residues" evidence="2">
    <location>
        <begin position="164"/>
        <end position="173"/>
    </location>
</feature>
<dbReference type="AlphaFoldDB" id="A0A1Q6DSK7"/>
<evidence type="ECO:0000256" key="1">
    <source>
        <dbReference type="SAM" id="Coils"/>
    </source>
</evidence>